<protein>
    <submittedName>
        <fullName evidence="4">Helicase C-terminal domain-containing protein</fullName>
    </submittedName>
</protein>
<dbReference type="EMBL" id="CP108084">
    <property type="protein sequence ID" value="WUP48329.1"/>
    <property type="molecule type" value="Genomic_DNA"/>
</dbReference>
<feature type="region of interest" description="Disordered" evidence="1">
    <location>
        <begin position="249"/>
        <end position="277"/>
    </location>
</feature>
<dbReference type="InterPro" id="IPR026881">
    <property type="entry name" value="WYL_dom"/>
</dbReference>
<dbReference type="InterPro" id="IPR032830">
    <property type="entry name" value="XPB/Ssl2_N"/>
</dbReference>
<keyword evidence="4" id="KW-0347">Helicase</keyword>
<feature type="region of interest" description="Disordered" evidence="1">
    <location>
        <begin position="180"/>
        <end position="207"/>
    </location>
</feature>
<dbReference type="Pfam" id="PF13625">
    <property type="entry name" value="Helicase_C_3"/>
    <property type="match status" value="1"/>
</dbReference>
<gene>
    <name evidence="4" type="ORF">OG994_22360</name>
</gene>
<sequence>MTTSLADHLRSLPDESLAALLQLRPDLVVPVPADVSALATRAQSRVSVARALDGLDQFTLQILDAARLTRDPADGTTSTEAVLAMATAGPRPPAPTTVRGAVDRLRALFLLYGPENALTVVASVDEVSPYPAGLGRPAAELDPRTAALCADPAKLRRTLLAAPPSARAILDRLAAGPPVGSVPPGALQAPPLGEEDALPPDPVNGGAPTGSPVRWLVEHRLLVPISAGRSGSTGTVELPREIGLLLRRDSGPLGPLRTSPPPVASAPREPKAVDSAGAGQTMEVVRHTEGLLEQLTAEPAPVLRSGGIGVRDLRRLARTAGLDEPTAALLLEVAYAAGLLGELELPSASGRYGADQQVLPTAGYEVWRSASLAQRWEQLARAWLTMTRQVGLVGQRDDRDRPITVLSPEAERAGAPAARRAVLGVLADLEPATAPTPDEVLELLDWRSPRRSRGREAAHREVLAEAAQLGVTGLGALTSYGRLLLADVTDADDHPEDPLGLHADADSEEPSTAARALDALLPAPVDHFLVQADLTVVVPGPPDPTLAAELDAVAEPESAGGASVHRVTTASVRRALDAGYTADDLHALFRRRSRTPVPQSLTYLVDDVARKHGGLRAGSAGAYLRSDDEALLAEVFADRRLESLSLRRLAPTVLATPYQVGRLLGALRDAGYAPVPEDASGAAVLSRPRVRRAPARVSVATRTLDPLAAPKVPMPRLLGVVEQIRRGDAAARAARRAPAAVRGGGRGATGPAPVQGHADALAVLQQAVRDRALVWVGYVDAHGATASRLVKPVSIGAGYLRAEDERTEMLHTFALHRITAAVLAD</sequence>
<evidence type="ECO:0000259" key="3">
    <source>
        <dbReference type="Pfam" id="PF13625"/>
    </source>
</evidence>
<keyword evidence="4" id="KW-0378">Hydrolase</keyword>
<accession>A0ABZ1S355</accession>
<dbReference type="GO" id="GO:0004386">
    <property type="term" value="F:helicase activity"/>
    <property type="evidence" value="ECO:0007669"/>
    <property type="project" value="UniProtKB-KW"/>
</dbReference>
<feature type="domain" description="Helicase XPB/Ssl2 N-terminal" evidence="3">
    <location>
        <begin position="528"/>
        <end position="650"/>
    </location>
</feature>
<dbReference type="Pfam" id="PF13280">
    <property type="entry name" value="WYL"/>
    <property type="match status" value="1"/>
</dbReference>
<evidence type="ECO:0000256" key="1">
    <source>
        <dbReference type="SAM" id="MobiDB-lite"/>
    </source>
</evidence>
<organism evidence="4 5">
    <name type="scientific">Micromonospora globbae</name>
    <dbReference type="NCBI Taxonomy" id="1894969"/>
    <lineage>
        <taxon>Bacteria</taxon>
        <taxon>Bacillati</taxon>
        <taxon>Actinomycetota</taxon>
        <taxon>Actinomycetes</taxon>
        <taxon>Micromonosporales</taxon>
        <taxon>Micromonosporaceae</taxon>
        <taxon>Micromonospora</taxon>
    </lineage>
</organism>
<evidence type="ECO:0000259" key="2">
    <source>
        <dbReference type="Pfam" id="PF13280"/>
    </source>
</evidence>
<keyword evidence="4" id="KW-0067">ATP-binding</keyword>
<keyword evidence="4" id="KW-0547">Nucleotide-binding</keyword>
<proteinExistence type="predicted"/>
<feature type="domain" description="WYL" evidence="2">
    <location>
        <begin position="760"/>
        <end position="821"/>
    </location>
</feature>
<dbReference type="PROSITE" id="PS52050">
    <property type="entry name" value="WYL"/>
    <property type="match status" value="1"/>
</dbReference>
<evidence type="ECO:0000313" key="5">
    <source>
        <dbReference type="Proteomes" id="UP001432190"/>
    </source>
</evidence>
<reference evidence="4" key="1">
    <citation type="submission" date="2022-10" db="EMBL/GenBank/DDBJ databases">
        <title>The complete genomes of actinobacterial strains from the NBC collection.</title>
        <authorList>
            <person name="Joergensen T.S."/>
            <person name="Alvarez Arevalo M."/>
            <person name="Sterndorff E.B."/>
            <person name="Faurdal D."/>
            <person name="Vuksanovic O."/>
            <person name="Mourched A.-S."/>
            <person name="Charusanti P."/>
            <person name="Shaw S."/>
            <person name="Blin K."/>
            <person name="Weber T."/>
        </authorList>
    </citation>
    <scope>NUCLEOTIDE SEQUENCE</scope>
    <source>
        <strain evidence="4">NBC_00256</strain>
    </source>
</reference>
<dbReference type="Proteomes" id="UP001432190">
    <property type="component" value="Chromosome"/>
</dbReference>
<name>A0ABZ1S355_9ACTN</name>
<dbReference type="RefSeq" id="WP_328850870.1">
    <property type="nucleotide sequence ID" value="NZ_CP108084.1"/>
</dbReference>
<keyword evidence="5" id="KW-1185">Reference proteome</keyword>
<evidence type="ECO:0000313" key="4">
    <source>
        <dbReference type="EMBL" id="WUP48329.1"/>
    </source>
</evidence>